<comment type="caution">
    <text evidence="3">The sequence shown here is derived from an EMBL/GenBank/DDBJ whole genome shotgun (WGS) entry which is preliminary data.</text>
</comment>
<evidence type="ECO:0000313" key="3">
    <source>
        <dbReference type="EMBL" id="KAK7321834.1"/>
    </source>
</evidence>
<feature type="region of interest" description="Disordered" evidence="1">
    <location>
        <begin position="186"/>
        <end position="211"/>
    </location>
</feature>
<feature type="compositionally biased region" description="Polar residues" evidence="1">
    <location>
        <begin position="531"/>
        <end position="542"/>
    </location>
</feature>
<protein>
    <recommendedName>
        <fullName evidence="2">Ubiquitin-like domain-containing protein</fullName>
    </recommendedName>
</protein>
<dbReference type="InterPro" id="IPR029071">
    <property type="entry name" value="Ubiquitin-like_domsf"/>
</dbReference>
<dbReference type="GO" id="GO:0051787">
    <property type="term" value="F:misfolded protein binding"/>
    <property type="evidence" value="ECO:0007669"/>
    <property type="project" value="TreeGrafter"/>
</dbReference>
<dbReference type="AlphaFoldDB" id="A0AAN9KTS7"/>
<feature type="compositionally biased region" description="Low complexity" evidence="1">
    <location>
        <begin position="543"/>
        <end position="554"/>
    </location>
</feature>
<feature type="region of interest" description="Disordered" evidence="1">
    <location>
        <begin position="439"/>
        <end position="513"/>
    </location>
</feature>
<dbReference type="FunFam" id="3.10.20.90:FF:000154">
    <property type="entry name" value="Large proline-rich protein BAG6"/>
    <property type="match status" value="1"/>
</dbReference>
<evidence type="ECO:0000313" key="4">
    <source>
        <dbReference type="Proteomes" id="UP001367508"/>
    </source>
</evidence>
<feature type="compositionally biased region" description="Polar residues" evidence="1">
    <location>
        <begin position="490"/>
        <end position="500"/>
    </location>
</feature>
<dbReference type="EMBL" id="JAYMYQ010000007">
    <property type="protein sequence ID" value="KAK7321834.1"/>
    <property type="molecule type" value="Genomic_DNA"/>
</dbReference>
<dbReference type="Pfam" id="PF00240">
    <property type="entry name" value="ubiquitin"/>
    <property type="match status" value="1"/>
</dbReference>
<feature type="compositionally biased region" description="Basic and acidic residues" evidence="1">
    <location>
        <begin position="629"/>
        <end position="647"/>
    </location>
</feature>
<dbReference type="InterPro" id="IPR000626">
    <property type="entry name" value="Ubiquitin-like_dom"/>
</dbReference>
<feature type="compositionally biased region" description="Low complexity" evidence="1">
    <location>
        <begin position="97"/>
        <end position="115"/>
    </location>
</feature>
<dbReference type="PANTHER" id="PTHR15204">
    <property type="entry name" value="LARGE PROLINE-RICH PROTEIN BAG6"/>
    <property type="match status" value="1"/>
</dbReference>
<feature type="region of interest" description="Disordered" evidence="1">
    <location>
        <begin position="528"/>
        <end position="578"/>
    </location>
</feature>
<dbReference type="Gene3D" id="3.10.20.90">
    <property type="entry name" value="Phosphatidylinositol 3-kinase Catalytic Subunit, Chain A, domain 1"/>
    <property type="match status" value="1"/>
</dbReference>
<feature type="region of interest" description="Disordered" evidence="1">
    <location>
        <begin position="258"/>
        <end position="282"/>
    </location>
</feature>
<name>A0AAN9KTS7_CANGL</name>
<evidence type="ECO:0000259" key="2">
    <source>
        <dbReference type="PROSITE" id="PS50053"/>
    </source>
</evidence>
<dbReference type="GO" id="GO:0031593">
    <property type="term" value="F:polyubiquitin modification-dependent protein binding"/>
    <property type="evidence" value="ECO:0007669"/>
    <property type="project" value="TreeGrafter"/>
</dbReference>
<dbReference type="SUPFAM" id="SSF54236">
    <property type="entry name" value="Ubiquitin-like"/>
    <property type="match status" value="1"/>
</dbReference>
<sequence>MEGQSSNEGSSTGNISAECSDSTVQLNIKTLDSRIYSFLVDKNMPVSLFKEKIANEIGVPISLQRLIFRGKVLKDEHVLSEYHVENGHTLHLVERQPNQSQGSGTSSGEPSGTSNRGNDAVSGAPRNRVGQISHSLVLGTINVGEQGEGIVHDLSRVLGQVLNSIGSGGQGIISGPNAIQISSSLPGNETEGVQTGNQNLAGNQAPSGQTFPGQAFPSVSHVQIPLAAGAIPLPSLNAPIPDSLNTLSEFINRMEQTLSQNGYRPNLSSTTPGDQRAELPSNTQGLPTLEALSTVLHCAEQLIGGQAVHALSHIAGRLEREGTSADLRVRGEIQSESMQIGVAMQHLGALLLELGRTMLTLRMGQTSAESVVNAGPAVYISPSGPNPIMVQPFPLQTSSLFGGPVPSSNPTTIGTIGIGNAPRNVNIHIHAGTSLTPIASAIGSRPNNGEGTRTEPQNEPGSGDSGSTRVLPVRNVITATLQSHPPGVGVSNSTQTGFGISTSQPPSDSASLSSVLAEINSRLRNVVGNMQGDNTVPSGQVESSSRNLSSGSESRPASGNEQQDAVEIDGSGAASASSVGCISESGLQKPQAEALQTSSNDKGDALVNELVSSSSNQDLQSCSSGETIVKSEKEQDVPSVSERRDVTEPAIAAPLGLGVSGLERKRRTRLQPPVSKGADIGSSSSSVNQNQQTRTDGQHILQTLASHGSSMNSRNANASSQQPLPSIDRPVDVAGLMSQVLHSPTLNGLLEGVSQQTGVDSPDGLRNMLQQFTQSPQMMNTVNQIVQQVGNQDVGNMFAGMDRGQGGGIDLSRMFQQMMPIVSRALGGGNPPSLLSAAEPESHAPYREGTVNRNEYSDNQSLQLDLQPLAERIERLSPPTDVFRAVAENAVQLSGGGSASNDLLDELCSNESLAREYMEMLRFDVSELLKGHFEPDKS</sequence>
<feature type="domain" description="Ubiquitin-like" evidence="2">
    <location>
        <begin position="24"/>
        <end position="99"/>
    </location>
</feature>
<feature type="compositionally biased region" description="Polar residues" evidence="1">
    <location>
        <begin position="258"/>
        <end position="273"/>
    </location>
</feature>
<dbReference type="PROSITE" id="PS50053">
    <property type="entry name" value="UBIQUITIN_2"/>
    <property type="match status" value="1"/>
</dbReference>
<organism evidence="3 4">
    <name type="scientific">Canavalia gladiata</name>
    <name type="common">Sword bean</name>
    <name type="synonym">Dolichos gladiatus</name>
    <dbReference type="NCBI Taxonomy" id="3824"/>
    <lineage>
        <taxon>Eukaryota</taxon>
        <taxon>Viridiplantae</taxon>
        <taxon>Streptophyta</taxon>
        <taxon>Embryophyta</taxon>
        <taxon>Tracheophyta</taxon>
        <taxon>Spermatophyta</taxon>
        <taxon>Magnoliopsida</taxon>
        <taxon>eudicotyledons</taxon>
        <taxon>Gunneridae</taxon>
        <taxon>Pentapetalae</taxon>
        <taxon>rosids</taxon>
        <taxon>fabids</taxon>
        <taxon>Fabales</taxon>
        <taxon>Fabaceae</taxon>
        <taxon>Papilionoideae</taxon>
        <taxon>50 kb inversion clade</taxon>
        <taxon>NPAAA clade</taxon>
        <taxon>indigoferoid/millettioid clade</taxon>
        <taxon>Phaseoleae</taxon>
        <taxon>Canavalia</taxon>
    </lineage>
</organism>
<dbReference type="PRINTS" id="PR00348">
    <property type="entry name" value="UBIQUITIN"/>
</dbReference>
<accession>A0AAN9KTS7</accession>
<evidence type="ECO:0000256" key="1">
    <source>
        <dbReference type="SAM" id="MobiDB-lite"/>
    </source>
</evidence>
<dbReference type="CDD" id="cd17039">
    <property type="entry name" value="Ubl_ubiquitin_like"/>
    <property type="match status" value="1"/>
</dbReference>
<reference evidence="3 4" key="1">
    <citation type="submission" date="2024-01" db="EMBL/GenBank/DDBJ databases">
        <title>The genomes of 5 underutilized Papilionoideae crops provide insights into root nodulation and disease resistanc.</title>
        <authorList>
            <person name="Jiang F."/>
        </authorList>
    </citation>
    <scope>NUCLEOTIDE SEQUENCE [LARGE SCALE GENOMIC DNA]</scope>
    <source>
        <strain evidence="3">LVBAO_FW01</strain>
        <tissue evidence="3">Leaves</tissue>
    </source>
</reference>
<dbReference type="SMART" id="SM00213">
    <property type="entry name" value="UBQ"/>
    <property type="match status" value="1"/>
</dbReference>
<feature type="compositionally biased region" description="Low complexity" evidence="1">
    <location>
        <begin position="612"/>
        <end position="624"/>
    </location>
</feature>
<feature type="compositionally biased region" description="Low complexity" evidence="1">
    <location>
        <begin position="501"/>
        <end position="513"/>
    </location>
</feature>
<feature type="compositionally biased region" description="Polar residues" evidence="1">
    <location>
        <begin position="445"/>
        <end position="468"/>
    </location>
</feature>
<proteinExistence type="predicted"/>
<feature type="region of interest" description="Disordered" evidence="1">
    <location>
        <begin position="92"/>
        <end position="126"/>
    </location>
</feature>
<dbReference type="InterPro" id="IPR019956">
    <property type="entry name" value="Ubiquitin_dom"/>
</dbReference>
<keyword evidence="4" id="KW-1185">Reference proteome</keyword>
<dbReference type="GO" id="GO:0036503">
    <property type="term" value="P:ERAD pathway"/>
    <property type="evidence" value="ECO:0007669"/>
    <property type="project" value="TreeGrafter"/>
</dbReference>
<dbReference type="GO" id="GO:0071818">
    <property type="term" value="C:BAT3 complex"/>
    <property type="evidence" value="ECO:0007669"/>
    <property type="project" value="TreeGrafter"/>
</dbReference>
<feature type="region of interest" description="Disordered" evidence="1">
    <location>
        <begin position="611"/>
        <end position="694"/>
    </location>
</feature>
<dbReference type="Proteomes" id="UP001367508">
    <property type="component" value="Unassembled WGS sequence"/>
</dbReference>
<dbReference type="PANTHER" id="PTHR15204:SF5">
    <property type="entry name" value="LARGE PROLINE-RICH PROTEIN BAG6 ISOFORM X1"/>
    <property type="match status" value="1"/>
</dbReference>
<gene>
    <name evidence="3" type="ORF">VNO77_32818</name>
</gene>